<proteinExistence type="evidence at transcript level"/>
<protein>
    <submittedName>
        <fullName evidence="1">Predicted protein</fullName>
    </submittedName>
</protein>
<accession>F2CTT9</accession>
<name>F2CTT9_HORVV</name>
<dbReference type="EMBL" id="AK355041">
    <property type="protein sequence ID" value="BAJ86260.1"/>
    <property type="molecule type" value="mRNA"/>
</dbReference>
<dbReference type="AlphaFoldDB" id="F2CTT9"/>
<sequence length="100" mass="10693">MFQVRRTLGQDHVCPTKVLLQVAEEMLELLGIDSGSDTSNEHHQDCASVMAISCPALDGGVSSKAFQLLATIQDKEVLVLVDSGFPTTFVASGIYSLGPR</sequence>
<organism evidence="1">
    <name type="scientific">Hordeum vulgare subsp. vulgare</name>
    <name type="common">Domesticated barley</name>
    <dbReference type="NCBI Taxonomy" id="112509"/>
    <lineage>
        <taxon>Eukaryota</taxon>
        <taxon>Viridiplantae</taxon>
        <taxon>Streptophyta</taxon>
        <taxon>Embryophyta</taxon>
        <taxon>Tracheophyta</taxon>
        <taxon>Spermatophyta</taxon>
        <taxon>Magnoliopsida</taxon>
        <taxon>Liliopsida</taxon>
        <taxon>Poales</taxon>
        <taxon>Poaceae</taxon>
        <taxon>BOP clade</taxon>
        <taxon>Pooideae</taxon>
        <taxon>Triticodae</taxon>
        <taxon>Triticeae</taxon>
        <taxon>Hordeinae</taxon>
        <taxon>Hordeum</taxon>
    </lineage>
</organism>
<evidence type="ECO:0000313" key="1">
    <source>
        <dbReference type="EMBL" id="BAJ86260.1"/>
    </source>
</evidence>
<reference evidence="1" key="1">
    <citation type="journal article" date="2011" name="Plant Physiol.">
        <title>Comprehensive sequence analysis of 24,783 barley full-length cDNAs derived from 12 clone libraries.</title>
        <authorList>
            <person name="Matsumoto T."/>
            <person name="Tanaka T."/>
            <person name="Sakai H."/>
            <person name="Amano N."/>
            <person name="Kanamori H."/>
            <person name="Kurita K."/>
            <person name="Kikuta A."/>
            <person name="Kamiya K."/>
            <person name="Yamamoto M."/>
            <person name="Ikawa H."/>
            <person name="Fujii N."/>
            <person name="Hori K."/>
            <person name="Itoh T."/>
            <person name="Sato K."/>
        </authorList>
    </citation>
    <scope>NUCLEOTIDE SEQUENCE</scope>
    <source>
        <tissue evidence="1">Shoot</tissue>
    </source>
</reference>